<evidence type="ECO:0000256" key="1">
    <source>
        <dbReference type="SAM" id="MobiDB-lite"/>
    </source>
</evidence>
<feature type="region of interest" description="Disordered" evidence="1">
    <location>
        <begin position="1"/>
        <end position="54"/>
    </location>
</feature>
<organism evidence="2 3">
    <name type="scientific">Aerophobetes bacterium</name>
    <dbReference type="NCBI Taxonomy" id="2030807"/>
    <lineage>
        <taxon>Bacteria</taxon>
        <taxon>Candidatus Aerophobota</taxon>
    </lineage>
</organism>
<accession>A0A2A4YKU9</accession>
<dbReference type="Pfam" id="PF26330">
    <property type="entry name" value="DUF8085"/>
    <property type="match status" value="1"/>
</dbReference>
<sequence>MTTPVKVATTGDKVEERGQPPVSKPGAQGVGGVRTTVKKAENQDHRKKAKVSNGAATEADFPIGDGFSITEDEVKIVRGMVKFMNDKGMTGLLIPRNAKHIKAEGVKVEKLHPLNFLYSLATDKDSRAYLRTMETGTTVFYAKIKILWNSFLGYSAFSSEGLGRELIKFFGDSTFEASKPMLHLFCEAVGLDKAVMEPLAETAFREQKEVKEQGKDLLEYSGSCIWEAFIVQTFQER</sequence>
<dbReference type="AlphaFoldDB" id="A0A2A4YKU9"/>
<comment type="caution">
    <text evidence="2">The sequence shown here is derived from an EMBL/GenBank/DDBJ whole genome shotgun (WGS) entry which is preliminary data.</text>
</comment>
<gene>
    <name evidence="2" type="ORF">COB11_02170</name>
</gene>
<name>A0A2A4YKU9_UNCAE</name>
<reference evidence="3" key="1">
    <citation type="submission" date="2017-08" db="EMBL/GenBank/DDBJ databases">
        <title>A dynamic microbial community with high functional redundancy inhabits the cold, oxic subseafloor aquifer.</title>
        <authorList>
            <person name="Tully B.J."/>
            <person name="Wheat C.G."/>
            <person name="Glazer B.T."/>
            <person name="Huber J.A."/>
        </authorList>
    </citation>
    <scope>NUCLEOTIDE SEQUENCE [LARGE SCALE GENOMIC DNA]</scope>
</reference>
<dbReference type="InterPro" id="IPR058398">
    <property type="entry name" value="DUF8085"/>
</dbReference>
<evidence type="ECO:0000313" key="3">
    <source>
        <dbReference type="Proteomes" id="UP000217838"/>
    </source>
</evidence>
<dbReference type="EMBL" id="NVUU01000018">
    <property type="protein sequence ID" value="PCI95463.1"/>
    <property type="molecule type" value="Genomic_DNA"/>
</dbReference>
<protein>
    <submittedName>
        <fullName evidence="2">Uncharacterized protein</fullName>
    </submittedName>
</protein>
<evidence type="ECO:0000313" key="2">
    <source>
        <dbReference type="EMBL" id="PCI95463.1"/>
    </source>
</evidence>
<proteinExistence type="predicted"/>
<dbReference type="Proteomes" id="UP000217838">
    <property type="component" value="Unassembled WGS sequence"/>
</dbReference>